<protein>
    <recommendedName>
        <fullName evidence="3">Lipoprotein</fullName>
    </recommendedName>
</protein>
<dbReference type="EMBL" id="CP136920">
    <property type="protein sequence ID" value="WOO41895.1"/>
    <property type="molecule type" value="Genomic_DNA"/>
</dbReference>
<dbReference type="AlphaFoldDB" id="A0AAQ3QWI2"/>
<sequence>MRIAAYLLCLWIILTLGCSAPKEGRDSLEREFAKRYRDAHASGEVDNMMALFWWKGVSDGETRFFVKQALVQEIDYPIKAIYFEDLGPDGGFDYEFQGERYHPNLKPYSRFVIEFAIEERLTSSFILGKHEERLFFVNAAPVETHLTE</sequence>
<keyword evidence="2" id="KW-1185">Reference proteome</keyword>
<evidence type="ECO:0000313" key="1">
    <source>
        <dbReference type="EMBL" id="WOO41895.1"/>
    </source>
</evidence>
<reference evidence="1 2" key="1">
    <citation type="submission" date="2023-10" db="EMBL/GenBank/DDBJ databases">
        <title>Rubellicoccus peritrichatus gen. nov., sp. nov., isolated from an algae of coral reef tank.</title>
        <authorList>
            <person name="Luo J."/>
        </authorList>
    </citation>
    <scope>NUCLEOTIDE SEQUENCE [LARGE SCALE GENOMIC DNA]</scope>
    <source>
        <strain evidence="1 2">CR14</strain>
    </source>
</reference>
<evidence type="ECO:0000313" key="2">
    <source>
        <dbReference type="Proteomes" id="UP001304300"/>
    </source>
</evidence>
<proteinExistence type="predicted"/>
<organism evidence="1 2">
    <name type="scientific">Rubellicoccus peritrichatus</name>
    <dbReference type="NCBI Taxonomy" id="3080537"/>
    <lineage>
        <taxon>Bacteria</taxon>
        <taxon>Pseudomonadati</taxon>
        <taxon>Verrucomicrobiota</taxon>
        <taxon>Opitutia</taxon>
        <taxon>Puniceicoccales</taxon>
        <taxon>Cerasicoccaceae</taxon>
        <taxon>Rubellicoccus</taxon>
    </lineage>
</organism>
<evidence type="ECO:0008006" key="3">
    <source>
        <dbReference type="Google" id="ProtNLM"/>
    </source>
</evidence>
<dbReference type="PROSITE" id="PS51257">
    <property type="entry name" value="PROKAR_LIPOPROTEIN"/>
    <property type="match status" value="1"/>
</dbReference>
<gene>
    <name evidence="1" type="ORF">RZN69_02260</name>
</gene>
<dbReference type="RefSeq" id="WP_317834379.1">
    <property type="nucleotide sequence ID" value="NZ_CP136920.1"/>
</dbReference>
<name>A0AAQ3QWI2_9BACT</name>
<dbReference type="Proteomes" id="UP001304300">
    <property type="component" value="Chromosome"/>
</dbReference>
<dbReference type="KEGG" id="puo:RZN69_02260"/>
<accession>A0AAQ3QWI2</accession>